<evidence type="ECO:0000313" key="10">
    <source>
        <dbReference type="EMBL" id="GEM82401.1"/>
    </source>
</evidence>
<evidence type="ECO:0000256" key="2">
    <source>
        <dbReference type="ARBA" id="ARBA00022448"/>
    </source>
</evidence>
<dbReference type="Pfam" id="PF12704">
    <property type="entry name" value="MacB_PCD"/>
    <property type="match status" value="1"/>
</dbReference>
<comment type="caution">
    <text evidence="10">The sequence shown here is derived from an EMBL/GenBank/DDBJ whole genome shotgun (WGS) entry which is preliminary data.</text>
</comment>
<name>A0A511QYC1_9DEIN</name>
<sequence length="368" mass="38389">MGYLAWRNLTQSKTRFLLSVGGVALALALVLVLDAILAGFEGPLAAPIERSGADVWVSQKGVRNLHMVLSTLPEGVVEVVAGVPGVASVTPMLYTTQMLRGPRGSRSSYVFGLPADAQAGKPAGAWPPGAGEVILDSGLGQVLGLEAGDTARVFGRNFRVAGFATGLSNPLNGVSFLRLEDFARLRRSRDTVSFVLVRVGPGRSAEEVARRIEEEVEGVSALSRAAFARRERAVVRDMGADAINIMNLAGLLIGLAVMALVMYTATLSRRAEYGVLKALGASSGHLYRVVLAQALYSVGLGLGLAVALTLVLPLVLSALGLNLPLQLTWASLLKAGGMALVVAGAASALPMRQIAGLDPARVYRGGAR</sequence>
<dbReference type="InterPro" id="IPR003838">
    <property type="entry name" value="ABC3_permease_C"/>
</dbReference>
<dbReference type="PANTHER" id="PTHR43738:SF1">
    <property type="entry name" value="HEMIN TRANSPORT SYSTEM PERMEASE PROTEIN HRTB-RELATED"/>
    <property type="match status" value="1"/>
</dbReference>
<accession>A0A511QYC1</accession>
<evidence type="ECO:0000313" key="11">
    <source>
        <dbReference type="Proteomes" id="UP000321197"/>
    </source>
</evidence>
<dbReference type="AlphaFoldDB" id="A0A511QYC1"/>
<evidence type="ECO:0000256" key="3">
    <source>
        <dbReference type="ARBA" id="ARBA00022475"/>
    </source>
</evidence>
<evidence type="ECO:0000259" key="9">
    <source>
        <dbReference type="Pfam" id="PF12704"/>
    </source>
</evidence>
<keyword evidence="5 7" id="KW-1133">Transmembrane helix</keyword>
<feature type="transmembrane region" description="Helical" evidence="7">
    <location>
        <begin position="327"/>
        <end position="349"/>
    </location>
</feature>
<comment type="subcellular location">
    <subcellularLocation>
        <location evidence="1">Cell membrane</location>
        <topology evidence="1">Multi-pass membrane protein</topology>
    </subcellularLocation>
</comment>
<dbReference type="GO" id="GO:0005886">
    <property type="term" value="C:plasma membrane"/>
    <property type="evidence" value="ECO:0007669"/>
    <property type="project" value="UniProtKB-SubCell"/>
</dbReference>
<evidence type="ECO:0000259" key="8">
    <source>
        <dbReference type="Pfam" id="PF02687"/>
    </source>
</evidence>
<feature type="domain" description="MacB-like periplasmic core" evidence="9">
    <location>
        <begin position="17"/>
        <end position="214"/>
    </location>
</feature>
<dbReference type="InterPro" id="IPR051125">
    <property type="entry name" value="ABC-4/HrtB_transporter"/>
</dbReference>
<keyword evidence="2" id="KW-0813">Transport</keyword>
<dbReference type="EMBL" id="BJXL01000010">
    <property type="protein sequence ID" value="GEM82401.1"/>
    <property type="molecule type" value="Genomic_DNA"/>
</dbReference>
<protein>
    <submittedName>
        <fullName evidence="10">Uncharacterized protein</fullName>
    </submittedName>
</protein>
<feature type="transmembrane region" description="Helical" evidence="7">
    <location>
        <begin position="286"/>
        <end position="315"/>
    </location>
</feature>
<proteinExistence type="predicted"/>
<organism evidence="10 11">
    <name type="scientific">Meiothermus hypogaeus NBRC 106114</name>
    <dbReference type="NCBI Taxonomy" id="1227553"/>
    <lineage>
        <taxon>Bacteria</taxon>
        <taxon>Thermotogati</taxon>
        <taxon>Deinococcota</taxon>
        <taxon>Deinococci</taxon>
        <taxon>Thermales</taxon>
        <taxon>Thermaceae</taxon>
        <taxon>Meiothermus</taxon>
    </lineage>
</organism>
<evidence type="ECO:0000256" key="6">
    <source>
        <dbReference type="ARBA" id="ARBA00023136"/>
    </source>
</evidence>
<dbReference type="Proteomes" id="UP000321197">
    <property type="component" value="Unassembled WGS sequence"/>
</dbReference>
<feature type="transmembrane region" description="Helical" evidence="7">
    <location>
        <begin position="16"/>
        <end position="40"/>
    </location>
</feature>
<keyword evidence="3" id="KW-1003">Cell membrane</keyword>
<reference evidence="10 11" key="1">
    <citation type="submission" date="2019-07" db="EMBL/GenBank/DDBJ databases">
        <title>Whole genome shotgun sequence of Meiothermus hypogaeus NBRC 106114.</title>
        <authorList>
            <person name="Hosoyama A."/>
            <person name="Uohara A."/>
            <person name="Ohji S."/>
            <person name="Ichikawa N."/>
        </authorList>
    </citation>
    <scope>NUCLEOTIDE SEQUENCE [LARGE SCALE GENOMIC DNA]</scope>
    <source>
        <strain evidence="10 11">NBRC 106114</strain>
    </source>
</reference>
<keyword evidence="6 7" id="KW-0472">Membrane</keyword>
<evidence type="ECO:0000256" key="5">
    <source>
        <dbReference type="ARBA" id="ARBA00022989"/>
    </source>
</evidence>
<feature type="domain" description="ABC3 transporter permease C-terminal" evidence="8">
    <location>
        <begin position="245"/>
        <end position="359"/>
    </location>
</feature>
<evidence type="ECO:0000256" key="4">
    <source>
        <dbReference type="ARBA" id="ARBA00022692"/>
    </source>
</evidence>
<dbReference type="RefSeq" id="WP_119339813.1">
    <property type="nucleotide sequence ID" value="NZ_BJXL01000010.1"/>
</dbReference>
<evidence type="ECO:0000256" key="7">
    <source>
        <dbReference type="SAM" id="Phobius"/>
    </source>
</evidence>
<dbReference type="InterPro" id="IPR025857">
    <property type="entry name" value="MacB_PCD"/>
</dbReference>
<keyword evidence="4 7" id="KW-0812">Transmembrane</keyword>
<gene>
    <name evidence="10" type="ORF">MHY01S_05670</name>
</gene>
<dbReference type="Pfam" id="PF02687">
    <property type="entry name" value="FtsX"/>
    <property type="match status" value="1"/>
</dbReference>
<dbReference type="PANTHER" id="PTHR43738">
    <property type="entry name" value="ABC TRANSPORTER, MEMBRANE PROTEIN"/>
    <property type="match status" value="1"/>
</dbReference>
<evidence type="ECO:0000256" key="1">
    <source>
        <dbReference type="ARBA" id="ARBA00004651"/>
    </source>
</evidence>
<feature type="transmembrane region" description="Helical" evidence="7">
    <location>
        <begin position="245"/>
        <end position="265"/>
    </location>
</feature>
<dbReference type="OrthoDB" id="9768465at2"/>